<dbReference type="EMBL" id="VLTJ01000042">
    <property type="protein sequence ID" value="TSH88925.1"/>
    <property type="molecule type" value="Genomic_DNA"/>
</dbReference>
<dbReference type="Pfam" id="PF01614">
    <property type="entry name" value="IclR_C"/>
    <property type="match status" value="1"/>
</dbReference>
<dbReference type="Gene3D" id="3.30.450.40">
    <property type="match status" value="1"/>
</dbReference>
<reference evidence="6 7" key="1">
    <citation type="submission" date="2019-07" db="EMBL/GenBank/DDBJ databases">
        <title>Qingshengfaniella alkalisoli gen. nov., sp. nov., isolated from saline soil.</title>
        <authorList>
            <person name="Xu L."/>
            <person name="Huang X.-X."/>
            <person name="Sun J.-Q."/>
        </authorList>
    </citation>
    <scope>NUCLEOTIDE SEQUENCE [LARGE SCALE GENOMIC DNA]</scope>
    <source>
        <strain evidence="6 7">DSM 27279</strain>
    </source>
</reference>
<sequence>MTKTRTAALPDADTSAYFVRALAKGLDILHCFGPGETYLGNKDISERVGLPKQTVSRLTMTLADLGYLAYSASLGKYRLAAGLLALAYPLLTSMRLRRVARPFLQDLADELGASVSVGQHFRGQMMFVESHTARGKANLAAEIGSVMPMHTTAMGKAYLASLPIPARFDLVASLGLDAEAGKRLSAELQACAADIATLGFCTAEMPRPQSRIAAAVPLCQPIDGEQYVINCGFPSYATTQEHVRAEVGPRLVGLVREVEAAAGLR</sequence>
<evidence type="ECO:0000259" key="5">
    <source>
        <dbReference type="PROSITE" id="PS51078"/>
    </source>
</evidence>
<dbReference type="InterPro" id="IPR050707">
    <property type="entry name" value="HTH_MetabolicPath_Reg"/>
</dbReference>
<protein>
    <submittedName>
        <fullName evidence="6">Helix-turn-helix domain-containing protein</fullName>
    </submittedName>
</protein>
<dbReference type="InterPro" id="IPR014757">
    <property type="entry name" value="Tscrpt_reg_IclR_C"/>
</dbReference>
<dbReference type="GO" id="GO:0003677">
    <property type="term" value="F:DNA binding"/>
    <property type="evidence" value="ECO:0007669"/>
    <property type="project" value="UniProtKB-KW"/>
</dbReference>
<dbReference type="GO" id="GO:0003700">
    <property type="term" value="F:DNA-binding transcription factor activity"/>
    <property type="evidence" value="ECO:0007669"/>
    <property type="project" value="TreeGrafter"/>
</dbReference>
<dbReference type="RefSeq" id="WP_143951041.1">
    <property type="nucleotide sequence ID" value="NZ_BAABMB010000005.1"/>
</dbReference>
<name>A0A556A7S6_9BURK</name>
<dbReference type="SMART" id="SM00346">
    <property type="entry name" value="HTH_ICLR"/>
    <property type="match status" value="1"/>
</dbReference>
<keyword evidence="7" id="KW-1185">Reference proteome</keyword>
<keyword evidence="3" id="KW-0804">Transcription</keyword>
<dbReference type="InterPro" id="IPR036390">
    <property type="entry name" value="WH_DNA-bd_sf"/>
</dbReference>
<accession>A0A556A7S6</accession>
<dbReference type="OrthoDB" id="5401369at2"/>
<dbReference type="SUPFAM" id="SSF55781">
    <property type="entry name" value="GAF domain-like"/>
    <property type="match status" value="1"/>
</dbReference>
<dbReference type="SUPFAM" id="SSF46785">
    <property type="entry name" value="Winged helix' DNA-binding domain"/>
    <property type="match status" value="1"/>
</dbReference>
<dbReference type="GO" id="GO:0045892">
    <property type="term" value="P:negative regulation of DNA-templated transcription"/>
    <property type="evidence" value="ECO:0007669"/>
    <property type="project" value="TreeGrafter"/>
</dbReference>
<feature type="domain" description="HTH iclR-type" evidence="4">
    <location>
        <begin position="19"/>
        <end position="81"/>
    </location>
</feature>
<evidence type="ECO:0000256" key="2">
    <source>
        <dbReference type="ARBA" id="ARBA00023125"/>
    </source>
</evidence>
<dbReference type="InterPro" id="IPR029016">
    <property type="entry name" value="GAF-like_dom_sf"/>
</dbReference>
<dbReference type="AlphaFoldDB" id="A0A556A7S6"/>
<proteinExistence type="predicted"/>
<dbReference type="PROSITE" id="PS51078">
    <property type="entry name" value="ICLR_ED"/>
    <property type="match status" value="1"/>
</dbReference>
<dbReference type="PANTHER" id="PTHR30136">
    <property type="entry name" value="HELIX-TURN-HELIX TRANSCRIPTIONAL REGULATOR, ICLR FAMILY"/>
    <property type="match status" value="1"/>
</dbReference>
<evidence type="ECO:0000313" key="6">
    <source>
        <dbReference type="EMBL" id="TSH88925.1"/>
    </source>
</evidence>
<dbReference type="PROSITE" id="PS51077">
    <property type="entry name" value="HTH_ICLR"/>
    <property type="match status" value="1"/>
</dbReference>
<evidence type="ECO:0000256" key="1">
    <source>
        <dbReference type="ARBA" id="ARBA00023015"/>
    </source>
</evidence>
<evidence type="ECO:0000313" key="7">
    <source>
        <dbReference type="Proteomes" id="UP000318405"/>
    </source>
</evidence>
<evidence type="ECO:0000256" key="3">
    <source>
        <dbReference type="ARBA" id="ARBA00023163"/>
    </source>
</evidence>
<keyword evidence="2" id="KW-0238">DNA-binding</keyword>
<dbReference type="InterPro" id="IPR005471">
    <property type="entry name" value="Tscrpt_reg_IclR_N"/>
</dbReference>
<evidence type="ECO:0000259" key="4">
    <source>
        <dbReference type="PROSITE" id="PS51077"/>
    </source>
</evidence>
<dbReference type="InterPro" id="IPR036388">
    <property type="entry name" value="WH-like_DNA-bd_sf"/>
</dbReference>
<feature type="domain" description="IclR-ED" evidence="5">
    <location>
        <begin position="82"/>
        <end position="264"/>
    </location>
</feature>
<comment type="caution">
    <text evidence="6">The sequence shown here is derived from an EMBL/GenBank/DDBJ whole genome shotgun (WGS) entry which is preliminary data.</text>
</comment>
<organism evidence="6 7">
    <name type="scientific">Verticiella sediminum</name>
    <dbReference type="NCBI Taxonomy" id="1247510"/>
    <lineage>
        <taxon>Bacteria</taxon>
        <taxon>Pseudomonadati</taxon>
        <taxon>Pseudomonadota</taxon>
        <taxon>Betaproteobacteria</taxon>
        <taxon>Burkholderiales</taxon>
        <taxon>Alcaligenaceae</taxon>
        <taxon>Verticiella</taxon>
    </lineage>
</organism>
<dbReference type="Gene3D" id="1.10.10.10">
    <property type="entry name" value="Winged helix-like DNA-binding domain superfamily/Winged helix DNA-binding domain"/>
    <property type="match status" value="1"/>
</dbReference>
<dbReference type="PANTHER" id="PTHR30136:SF33">
    <property type="entry name" value="TRANSCRIPTIONAL REGULATORY PROTEIN"/>
    <property type="match status" value="1"/>
</dbReference>
<gene>
    <name evidence="6" type="ORF">FOZ76_25165</name>
</gene>
<dbReference type="Proteomes" id="UP000318405">
    <property type="component" value="Unassembled WGS sequence"/>
</dbReference>
<dbReference type="Pfam" id="PF09339">
    <property type="entry name" value="HTH_IclR"/>
    <property type="match status" value="1"/>
</dbReference>
<keyword evidence="1" id="KW-0805">Transcription regulation</keyword>